<gene>
    <name evidence="1" type="ORF">L1987_06583</name>
</gene>
<reference evidence="1 2" key="2">
    <citation type="journal article" date="2022" name="Mol. Ecol. Resour.">
        <title>The genomes of chicory, endive, great burdock and yacon provide insights into Asteraceae paleo-polyploidization history and plant inulin production.</title>
        <authorList>
            <person name="Fan W."/>
            <person name="Wang S."/>
            <person name="Wang H."/>
            <person name="Wang A."/>
            <person name="Jiang F."/>
            <person name="Liu H."/>
            <person name="Zhao H."/>
            <person name="Xu D."/>
            <person name="Zhang Y."/>
        </authorList>
    </citation>
    <scope>NUCLEOTIDE SEQUENCE [LARGE SCALE GENOMIC DNA]</scope>
    <source>
        <strain evidence="2">cv. Yunnan</strain>
        <tissue evidence="1">Leaves</tissue>
    </source>
</reference>
<organism evidence="1 2">
    <name type="scientific">Smallanthus sonchifolius</name>
    <dbReference type="NCBI Taxonomy" id="185202"/>
    <lineage>
        <taxon>Eukaryota</taxon>
        <taxon>Viridiplantae</taxon>
        <taxon>Streptophyta</taxon>
        <taxon>Embryophyta</taxon>
        <taxon>Tracheophyta</taxon>
        <taxon>Spermatophyta</taxon>
        <taxon>Magnoliopsida</taxon>
        <taxon>eudicotyledons</taxon>
        <taxon>Gunneridae</taxon>
        <taxon>Pentapetalae</taxon>
        <taxon>asterids</taxon>
        <taxon>campanulids</taxon>
        <taxon>Asterales</taxon>
        <taxon>Asteraceae</taxon>
        <taxon>Asteroideae</taxon>
        <taxon>Heliantheae alliance</taxon>
        <taxon>Millerieae</taxon>
        <taxon>Smallanthus</taxon>
    </lineage>
</organism>
<comment type="caution">
    <text evidence="1">The sequence shown here is derived from an EMBL/GenBank/DDBJ whole genome shotgun (WGS) entry which is preliminary data.</text>
</comment>
<evidence type="ECO:0000313" key="1">
    <source>
        <dbReference type="EMBL" id="KAI3825107.1"/>
    </source>
</evidence>
<sequence length="159" mass="17721">MKRSLLFIGEGTLPAYLSKYAGFGHAYLIIYVDDVIYGSTNEALYKEFEQVMKLKFEVSLMGKMQFFMGLQVEQSESGILIHQAKYVKDILTKFKMTDCKSAVDPRVSQIVTCGPDLCALNKCAGQTVHAYLASMQSILAYLLSTQEVIPAHMLSAQNT</sequence>
<evidence type="ECO:0000313" key="2">
    <source>
        <dbReference type="Proteomes" id="UP001056120"/>
    </source>
</evidence>
<dbReference type="Proteomes" id="UP001056120">
    <property type="component" value="Linkage Group LG02"/>
</dbReference>
<accession>A0ACB9JYN7</accession>
<dbReference type="EMBL" id="CM042019">
    <property type="protein sequence ID" value="KAI3825107.1"/>
    <property type="molecule type" value="Genomic_DNA"/>
</dbReference>
<reference evidence="2" key="1">
    <citation type="journal article" date="2022" name="Mol. Ecol. Resour.">
        <title>The genomes of chicory, endive, great burdock and yacon provide insights into Asteraceae palaeo-polyploidization history and plant inulin production.</title>
        <authorList>
            <person name="Fan W."/>
            <person name="Wang S."/>
            <person name="Wang H."/>
            <person name="Wang A."/>
            <person name="Jiang F."/>
            <person name="Liu H."/>
            <person name="Zhao H."/>
            <person name="Xu D."/>
            <person name="Zhang Y."/>
        </authorList>
    </citation>
    <scope>NUCLEOTIDE SEQUENCE [LARGE SCALE GENOMIC DNA]</scope>
    <source>
        <strain evidence="2">cv. Yunnan</strain>
    </source>
</reference>
<protein>
    <submittedName>
        <fullName evidence="1">Uncharacterized protein</fullName>
    </submittedName>
</protein>
<keyword evidence="2" id="KW-1185">Reference proteome</keyword>
<proteinExistence type="predicted"/>
<name>A0ACB9JYN7_9ASTR</name>